<comment type="caution">
    <text evidence="2">The sequence shown here is derived from an EMBL/GenBank/DDBJ whole genome shotgun (WGS) entry which is preliminary data.</text>
</comment>
<organism evidence="2 3">
    <name type="scientific">Hibiscus sabdariffa</name>
    <name type="common">roselle</name>
    <dbReference type="NCBI Taxonomy" id="183260"/>
    <lineage>
        <taxon>Eukaryota</taxon>
        <taxon>Viridiplantae</taxon>
        <taxon>Streptophyta</taxon>
        <taxon>Embryophyta</taxon>
        <taxon>Tracheophyta</taxon>
        <taxon>Spermatophyta</taxon>
        <taxon>Magnoliopsida</taxon>
        <taxon>eudicotyledons</taxon>
        <taxon>Gunneridae</taxon>
        <taxon>Pentapetalae</taxon>
        <taxon>rosids</taxon>
        <taxon>malvids</taxon>
        <taxon>Malvales</taxon>
        <taxon>Malvaceae</taxon>
        <taxon>Malvoideae</taxon>
        <taxon>Hibiscus</taxon>
    </lineage>
</organism>
<evidence type="ECO:0000313" key="2">
    <source>
        <dbReference type="EMBL" id="KAK8506265.1"/>
    </source>
</evidence>
<sequence>MKINKIKICWKHRCEKCKKICKVVTVVTAAVAVIGSNNSMIFECPLYYRAFGSRQALDGHKRSDLLAAANSSKFDNNLIDLNLSTPMKDDEFSVVSNA</sequence>
<keyword evidence="3" id="KW-1185">Reference proteome</keyword>
<keyword evidence="1" id="KW-1133">Transmembrane helix</keyword>
<feature type="transmembrane region" description="Helical" evidence="1">
    <location>
        <begin position="20"/>
        <end position="42"/>
    </location>
</feature>
<reference evidence="2 3" key="1">
    <citation type="journal article" date="2024" name="G3 (Bethesda)">
        <title>Genome assembly of Hibiscus sabdariffa L. provides insights into metabolisms of medicinal natural products.</title>
        <authorList>
            <person name="Kim T."/>
        </authorList>
    </citation>
    <scope>NUCLEOTIDE SEQUENCE [LARGE SCALE GENOMIC DNA]</scope>
    <source>
        <strain evidence="2">TK-2024</strain>
        <tissue evidence="2">Old leaves</tissue>
    </source>
</reference>
<keyword evidence="1" id="KW-0472">Membrane</keyword>
<evidence type="ECO:0000313" key="3">
    <source>
        <dbReference type="Proteomes" id="UP001472677"/>
    </source>
</evidence>
<name>A0ABR2BGH5_9ROSI</name>
<dbReference type="InterPro" id="IPR044303">
    <property type="entry name" value="ZAT1/4/9"/>
</dbReference>
<keyword evidence="1" id="KW-0812">Transmembrane</keyword>
<proteinExistence type="predicted"/>
<dbReference type="EMBL" id="JBBPBM010000119">
    <property type="protein sequence ID" value="KAK8506265.1"/>
    <property type="molecule type" value="Genomic_DNA"/>
</dbReference>
<accession>A0ABR2BGH5</accession>
<dbReference type="PANTHER" id="PTHR46326">
    <property type="entry name" value="ZINC FINGER PROTEIN ZAT1-RELATED"/>
    <property type="match status" value="1"/>
</dbReference>
<dbReference type="PANTHER" id="PTHR46326:SF8">
    <property type="entry name" value="C2H2-LIKE ZINC FINGER PROTEIN"/>
    <property type="match status" value="1"/>
</dbReference>
<evidence type="ECO:0000256" key="1">
    <source>
        <dbReference type="SAM" id="Phobius"/>
    </source>
</evidence>
<protein>
    <submittedName>
        <fullName evidence="2">Uncharacterized protein</fullName>
    </submittedName>
</protein>
<dbReference type="Proteomes" id="UP001472677">
    <property type="component" value="Unassembled WGS sequence"/>
</dbReference>
<gene>
    <name evidence="2" type="ORF">V6N12_019958</name>
</gene>